<evidence type="ECO:0000256" key="7">
    <source>
        <dbReference type="RuleBase" id="RU363032"/>
    </source>
</evidence>
<comment type="subcellular location">
    <subcellularLocation>
        <location evidence="1 7">Cell membrane</location>
        <topology evidence="1 7">Multi-pass membrane protein</topology>
    </subcellularLocation>
</comment>
<proteinExistence type="inferred from homology"/>
<dbReference type="RefSeq" id="WP_116410182.1">
    <property type="nucleotide sequence ID" value="NZ_NBXB01000008.1"/>
</dbReference>
<keyword evidence="2 7" id="KW-0813">Transport</keyword>
<dbReference type="Gene3D" id="1.10.3720.10">
    <property type="entry name" value="MetI-like"/>
    <property type="match status" value="1"/>
</dbReference>
<protein>
    <submittedName>
        <fullName evidence="9">Transporter</fullName>
    </submittedName>
</protein>
<dbReference type="GO" id="GO:0055085">
    <property type="term" value="P:transmembrane transport"/>
    <property type="evidence" value="ECO:0007669"/>
    <property type="project" value="InterPro"/>
</dbReference>
<keyword evidence="4 7" id="KW-0812">Transmembrane</keyword>
<feature type="transmembrane region" description="Helical" evidence="7">
    <location>
        <begin position="118"/>
        <end position="140"/>
    </location>
</feature>
<reference evidence="9 10" key="1">
    <citation type="submission" date="2017-04" db="EMBL/GenBank/DDBJ databases">
        <title>Comparative genome analysis of Subtercola boreus.</title>
        <authorList>
            <person name="Cho Y.-J."/>
            <person name="Cho A."/>
            <person name="Kim O.-S."/>
            <person name="Lee J.-I."/>
        </authorList>
    </citation>
    <scope>NUCLEOTIDE SEQUENCE [LARGE SCALE GENOMIC DNA]</scope>
    <source>
        <strain evidence="9 10">P27479</strain>
    </source>
</reference>
<dbReference type="EMBL" id="NBXB01000008">
    <property type="protein sequence ID" value="RFA16896.1"/>
    <property type="molecule type" value="Genomic_DNA"/>
</dbReference>
<dbReference type="PROSITE" id="PS50928">
    <property type="entry name" value="ABC_TM1"/>
    <property type="match status" value="1"/>
</dbReference>
<feature type="transmembrane region" description="Helical" evidence="7">
    <location>
        <begin position="12"/>
        <end position="35"/>
    </location>
</feature>
<feature type="transmembrane region" description="Helical" evidence="7">
    <location>
        <begin position="245"/>
        <end position="266"/>
    </location>
</feature>
<dbReference type="GO" id="GO:0005886">
    <property type="term" value="C:plasma membrane"/>
    <property type="evidence" value="ECO:0007669"/>
    <property type="project" value="UniProtKB-SubCell"/>
</dbReference>
<evidence type="ECO:0000313" key="9">
    <source>
        <dbReference type="EMBL" id="RFA16896.1"/>
    </source>
</evidence>
<dbReference type="OrthoDB" id="61122at2"/>
<evidence type="ECO:0000256" key="5">
    <source>
        <dbReference type="ARBA" id="ARBA00022989"/>
    </source>
</evidence>
<feature type="domain" description="ABC transmembrane type-1" evidence="8">
    <location>
        <begin position="74"/>
        <end position="266"/>
    </location>
</feature>
<evidence type="ECO:0000256" key="3">
    <source>
        <dbReference type="ARBA" id="ARBA00022475"/>
    </source>
</evidence>
<keyword evidence="5 7" id="KW-1133">Transmembrane helix</keyword>
<dbReference type="InterPro" id="IPR035906">
    <property type="entry name" value="MetI-like_sf"/>
</dbReference>
<evidence type="ECO:0000256" key="2">
    <source>
        <dbReference type="ARBA" id="ARBA00022448"/>
    </source>
</evidence>
<dbReference type="PANTHER" id="PTHR43744">
    <property type="entry name" value="ABC TRANSPORTER PERMEASE PROTEIN MG189-RELATED-RELATED"/>
    <property type="match status" value="1"/>
</dbReference>
<dbReference type="Pfam" id="PF00528">
    <property type="entry name" value="BPD_transp_1"/>
    <property type="match status" value="1"/>
</dbReference>
<keyword evidence="6 7" id="KW-0472">Membrane</keyword>
<dbReference type="InterPro" id="IPR000515">
    <property type="entry name" value="MetI-like"/>
</dbReference>
<comment type="caution">
    <text evidence="9">The sequence shown here is derived from an EMBL/GenBank/DDBJ whole genome shotgun (WGS) entry which is preliminary data.</text>
</comment>
<dbReference type="SUPFAM" id="SSF161098">
    <property type="entry name" value="MetI-like"/>
    <property type="match status" value="1"/>
</dbReference>
<gene>
    <name evidence="9" type="ORF">B7R22_02135</name>
</gene>
<evidence type="ECO:0000256" key="4">
    <source>
        <dbReference type="ARBA" id="ARBA00022692"/>
    </source>
</evidence>
<dbReference type="AlphaFoldDB" id="A0A3E0W3W5"/>
<feature type="transmembrane region" description="Helical" evidence="7">
    <location>
        <begin position="73"/>
        <end position="97"/>
    </location>
</feature>
<comment type="similarity">
    <text evidence="7">Belongs to the binding-protein-dependent transport system permease family.</text>
</comment>
<dbReference type="Proteomes" id="UP000256541">
    <property type="component" value="Unassembled WGS sequence"/>
</dbReference>
<organism evidence="9 10">
    <name type="scientific">Subtercola boreus</name>
    <dbReference type="NCBI Taxonomy" id="120213"/>
    <lineage>
        <taxon>Bacteria</taxon>
        <taxon>Bacillati</taxon>
        <taxon>Actinomycetota</taxon>
        <taxon>Actinomycetes</taxon>
        <taxon>Micrococcales</taxon>
        <taxon>Microbacteriaceae</taxon>
        <taxon>Subtercola</taxon>
    </lineage>
</organism>
<evidence type="ECO:0000256" key="1">
    <source>
        <dbReference type="ARBA" id="ARBA00004651"/>
    </source>
</evidence>
<evidence type="ECO:0000313" key="10">
    <source>
        <dbReference type="Proteomes" id="UP000256541"/>
    </source>
</evidence>
<dbReference type="PANTHER" id="PTHR43744:SF12">
    <property type="entry name" value="ABC TRANSPORTER PERMEASE PROTEIN MG189-RELATED"/>
    <property type="match status" value="1"/>
</dbReference>
<sequence>MAYRTRHKPKALVVVADSLVWLYGLIILIPVYYLIVTSLKTNTEIFSAPAALPTHAALDNFINAANFASLPQALINSSVITIGAELVTLGLAIPAAYGLSRTDGKIGAALERVFSAGFLIPAFAALVPTVILAVNLNLFYNPIFLVIFYPATQLPLSVVLLTQYMRSIPKELEESSMMDGANRWTVLWRIYTPLIVPGLVSVALLNFLTFWNEYLFSLSILGTDTAVRTVQVAVPALIGQQTTNYGILAAGCIISIIPVLVVYLLLQRQMENALVAGALKG</sequence>
<accession>A0A3E0W3W5</accession>
<keyword evidence="3" id="KW-1003">Cell membrane</keyword>
<evidence type="ECO:0000256" key="6">
    <source>
        <dbReference type="ARBA" id="ARBA00023136"/>
    </source>
</evidence>
<name>A0A3E0W3W5_9MICO</name>
<feature type="transmembrane region" description="Helical" evidence="7">
    <location>
        <begin position="146"/>
        <end position="165"/>
    </location>
</feature>
<feature type="transmembrane region" description="Helical" evidence="7">
    <location>
        <begin position="186"/>
        <end position="211"/>
    </location>
</feature>
<dbReference type="CDD" id="cd06261">
    <property type="entry name" value="TM_PBP2"/>
    <property type="match status" value="1"/>
</dbReference>
<evidence type="ECO:0000259" key="8">
    <source>
        <dbReference type="PROSITE" id="PS50928"/>
    </source>
</evidence>